<evidence type="ECO:0000256" key="4">
    <source>
        <dbReference type="SAM" id="MobiDB-lite"/>
    </source>
</evidence>
<reference evidence="6 7" key="1">
    <citation type="submission" date="2018-07" db="EMBL/GenBank/DDBJ databases">
        <title>Genomic Encyclopedia of Type Strains, Phase III (KMG-III): the genomes of soil and plant-associated and newly described type strains.</title>
        <authorList>
            <person name="Whitman W."/>
        </authorList>
    </citation>
    <scope>NUCLEOTIDE SEQUENCE [LARGE SCALE GENOMIC DNA]</scope>
    <source>
        <strain evidence="6 7">CECT 7287</strain>
    </source>
</reference>
<dbReference type="InterPro" id="IPR018062">
    <property type="entry name" value="HTH_AraC-typ_CS"/>
</dbReference>
<dbReference type="SMART" id="SM00342">
    <property type="entry name" value="HTH_ARAC"/>
    <property type="match status" value="1"/>
</dbReference>
<name>A0A3D9KSM6_9BACL</name>
<feature type="region of interest" description="Disordered" evidence="4">
    <location>
        <begin position="266"/>
        <end position="295"/>
    </location>
</feature>
<evidence type="ECO:0000256" key="1">
    <source>
        <dbReference type="ARBA" id="ARBA00023015"/>
    </source>
</evidence>
<dbReference type="Pfam" id="PF12833">
    <property type="entry name" value="HTH_18"/>
    <property type="match status" value="1"/>
</dbReference>
<sequence length="295" mass="33665">MIRRVVPPVPTDALPLQMETIGINPEQEPIQRPRGYPCYHWLLTLEGEGELRAEGRSFKLPERSGILLPPGRRHFYSAKSPLWKTSYVTFTGTLADGLVSELIGALPGKIQWDGDDNAITEQVDSMLRLAELGVDASGWQSSAELYRFLTLLRTNGRSNHLPSLNQRLERVQDLLQWLEKEYANPDLGLAAMAERLGIGERQLNERFRQSFGQTAYAYLIQLRLRKAKEWLPSRPDWSVRRIGEAVGFRDPSHFVATFRQKEGLTPEQYRRLHGPSPVVADDEEDLRLHPRNSDT</sequence>
<protein>
    <submittedName>
        <fullName evidence="6">AraC family transcriptional regulator</fullName>
    </submittedName>
</protein>
<dbReference type="Proteomes" id="UP000256977">
    <property type="component" value="Unassembled WGS sequence"/>
</dbReference>
<evidence type="ECO:0000256" key="2">
    <source>
        <dbReference type="ARBA" id="ARBA00023125"/>
    </source>
</evidence>
<evidence type="ECO:0000256" key="3">
    <source>
        <dbReference type="ARBA" id="ARBA00023163"/>
    </source>
</evidence>
<dbReference type="EMBL" id="QRDZ01000001">
    <property type="protein sequence ID" value="RED89394.1"/>
    <property type="molecule type" value="Genomic_DNA"/>
</dbReference>
<dbReference type="Gene3D" id="1.10.10.60">
    <property type="entry name" value="Homeodomain-like"/>
    <property type="match status" value="1"/>
</dbReference>
<accession>A0A3D9KSM6</accession>
<dbReference type="PANTHER" id="PTHR43280:SF2">
    <property type="entry name" value="HTH-TYPE TRANSCRIPTIONAL REGULATOR EXSA"/>
    <property type="match status" value="1"/>
</dbReference>
<keyword evidence="7" id="KW-1185">Reference proteome</keyword>
<comment type="caution">
    <text evidence="6">The sequence shown here is derived from an EMBL/GenBank/DDBJ whole genome shotgun (WGS) entry which is preliminary data.</text>
</comment>
<dbReference type="PANTHER" id="PTHR43280">
    <property type="entry name" value="ARAC-FAMILY TRANSCRIPTIONAL REGULATOR"/>
    <property type="match status" value="1"/>
</dbReference>
<dbReference type="SUPFAM" id="SSF46689">
    <property type="entry name" value="Homeodomain-like"/>
    <property type="match status" value="2"/>
</dbReference>
<dbReference type="InterPro" id="IPR037923">
    <property type="entry name" value="HTH-like"/>
</dbReference>
<dbReference type="PROSITE" id="PS01124">
    <property type="entry name" value="HTH_ARAC_FAMILY_2"/>
    <property type="match status" value="1"/>
</dbReference>
<dbReference type="SUPFAM" id="SSF51215">
    <property type="entry name" value="Regulatory protein AraC"/>
    <property type="match status" value="1"/>
</dbReference>
<keyword evidence="3" id="KW-0804">Transcription</keyword>
<dbReference type="RefSeq" id="WP_246016370.1">
    <property type="nucleotide sequence ID" value="NZ_QRDZ01000001.1"/>
</dbReference>
<dbReference type="InterPro" id="IPR020449">
    <property type="entry name" value="Tscrpt_reg_AraC-type_HTH"/>
</dbReference>
<evidence type="ECO:0000313" key="6">
    <source>
        <dbReference type="EMBL" id="RED89394.1"/>
    </source>
</evidence>
<dbReference type="AlphaFoldDB" id="A0A3D9KSM6"/>
<dbReference type="GO" id="GO:0043565">
    <property type="term" value="F:sequence-specific DNA binding"/>
    <property type="evidence" value="ECO:0007669"/>
    <property type="project" value="InterPro"/>
</dbReference>
<dbReference type="PRINTS" id="PR00032">
    <property type="entry name" value="HTHARAC"/>
</dbReference>
<dbReference type="InterPro" id="IPR018060">
    <property type="entry name" value="HTH_AraC"/>
</dbReference>
<dbReference type="PROSITE" id="PS00041">
    <property type="entry name" value="HTH_ARAC_FAMILY_1"/>
    <property type="match status" value="1"/>
</dbReference>
<feature type="compositionally biased region" description="Basic and acidic residues" evidence="4">
    <location>
        <begin position="286"/>
        <end position="295"/>
    </location>
</feature>
<evidence type="ECO:0000259" key="5">
    <source>
        <dbReference type="PROSITE" id="PS01124"/>
    </source>
</evidence>
<keyword evidence="2" id="KW-0238">DNA-binding</keyword>
<gene>
    <name evidence="6" type="ORF">DFP98_101370</name>
</gene>
<keyword evidence="1" id="KW-0805">Transcription regulation</keyword>
<dbReference type="Gene3D" id="2.60.120.280">
    <property type="entry name" value="Regulatory protein AraC"/>
    <property type="match status" value="1"/>
</dbReference>
<evidence type="ECO:0000313" key="7">
    <source>
        <dbReference type="Proteomes" id="UP000256977"/>
    </source>
</evidence>
<dbReference type="InterPro" id="IPR003313">
    <property type="entry name" value="AraC-bd"/>
</dbReference>
<organism evidence="6 7">
    <name type="scientific">Cohnella phaseoli</name>
    <dbReference type="NCBI Taxonomy" id="456490"/>
    <lineage>
        <taxon>Bacteria</taxon>
        <taxon>Bacillati</taxon>
        <taxon>Bacillota</taxon>
        <taxon>Bacilli</taxon>
        <taxon>Bacillales</taxon>
        <taxon>Paenibacillaceae</taxon>
        <taxon>Cohnella</taxon>
    </lineage>
</organism>
<feature type="domain" description="HTH araC/xylS-type" evidence="5">
    <location>
        <begin position="172"/>
        <end position="272"/>
    </location>
</feature>
<dbReference type="InterPro" id="IPR009057">
    <property type="entry name" value="Homeodomain-like_sf"/>
</dbReference>
<proteinExistence type="predicted"/>
<dbReference type="Pfam" id="PF02311">
    <property type="entry name" value="AraC_binding"/>
    <property type="match status" value="1"/>
</dbReference>
<dbReference type="GO" id="GO:0003700">
    <property type="term" value="F:DNA-binding transcription factor activity"/>
    <property type="evidence" value="ECO:0007669"/>
    <property type="project" value="InterPro"/>
</dbReference>